<dbReference type="AlphaFoldDB" id="A0A1V4HFS6"/>
<evidence type="ECO:0000313" key="2">
    <source>
        <dbReference type="EMBL" id="OPH52188.1"/>
    </source>
</evidence>
<evidence type="ECO:0000313" key="3">
    <source>
        <dbReference type="Proteomes" id="UP000190626"/>
    </source>
</evidence>
<feature type="domain" description="AAA" evidence="1">
    <location>
        <begin position="8"/>
        <end position="226"/>
    </location>
</feature>
<dbReference type="Gene3D" id="3.40.50.300">
    <property type="entry name" value="P-loop containing nucleotide triphosphate hydrolases"/>
    <property type="match status" value="1"/>
</dbReference>
<dbReference type="InterPro" id="IPR050678">
    <property type="entry name" value="DNA_Partitioning_ATPase"/>
</dbReference>
<dbReference type="STRING" id="1469647.BC351_33180"/>
<dbReference type="InterPro" id="IPR025669">
    <property type="entry name" value="AAA_dom"/>
</dbReference>
<dbReference type="CDD" id="cd02042">
    <property type="entry name" value="ParAB_family"/>
    <property type="match status" value="1"/>
</dbReference>
<dbReference type="Proteomes" id="UP000190626">
    <property type="component" value="Unassembled WGS sequence"/>
</dbReference>
<dbReference type="InterPro" id="IPR027417">
    <property type="entry name" value="P-loop_NTPase"/>
</dbReference>
<dbReference type="SUPFAM" id="SSF52540">
    <property type="entry name" value="P-loop containing nucleoside triphosphate hydrolases"/>
    <property type="match status" value="1"/>
</dbReference>
<proteinExistence type="predicted"/>
<keyword evidence="3" id="KW-1185">Reference proteome</keyword>
<sequence length="323" mass="37110">MKRCDMGKVISVINWKGGVGKTTITHHIAVGLQKLEYSKELGLEKYPKVLLLDADAQCNLSIACLGDNQFEDLTYKKDTPIPTIKDIFEKYLDDGTFDIENNIILKEKVRSREPNYVFNHIDLVPSHPDLIYTDMFIAQHNTKPKPKIKPNLLQTDVYKFQILDAILKSVRDKYDYILIDCPPNLNYITQNALYASDYYLIPTIADKLSSYGIMAVSNAVNNLNNNFMAASQDYNETKLLGIVLNNIREYRKKPKKSQFNIMQSLQQLFKNDVFSQYLTYGDGIPRASAMAYPVFALENKFANAKRQGDFLREISIEFVKRCR</sequence>
<accession>A0A1V4HFS6</accession>
<name>A0A1V4HFS6_9BACL</name>
<dbReference type="EMBL" id="MBTG01000026">
    <property type="protein sequence ID" value="OPH52188.1"/>
    <property type="molecule type" value="Genomic_DNA"/>
</dbReference>
<dbReference type="PANTHER" id="PTHR13696:SF99">
    <property type="entry name" value="COBYRINIC ACID AC-DIAMIDE SYNTHASE"/>
    <property type="match status" value="1"/>
</dbReference>
<protein>
    <recommendedName>
        <fullName evidence="1">AAA domain-containing protein</fullName>
    </recommendedName>
</protein>
<organism evidence="2 3">
    <name type="scientific">Paenibacillus ferrarius</name>
    <dbReference type="NCBI Taxonomy" id="1469647"/>
    <lineage>
        <taxon>Bacteria</taxon>
        <taxon>Bacillati</taxon>
        <taxon>Bacillota</taxon>
        <taxon>Bacilli</taxon>
        <taxon>Bacillales</taxon>
        <taxon>Paenibacillaceae</taxon>
        <taxon>Paenibacillus</taxon>
    </lineage>
</organism>
<reference evidence="3" key="1">
    <citation type="submission" date="2016-07" db="EMBL/GenBank/DDBJ databases">
        <authorList>
            <person name="Florea S."/>
            <person name="Webb J.S."/>
            <person name="Jaromczyk J."/>
            <person name="Schardl C.L."/>
        </authorList>
    </citation>
    <scope>NUCLEOTIDE SEQUENCE [LARGE SCALE GENOMIC DNA]</scope>
    <source>
        <strain evidence="3">CY1</strain>
    </source>
</reference>
<dbReference type="Pfam" id="PF13614">
    <property type="entry name" value="AAA_31"/>
    <property type="match status" value="1"/>
</dbReference>
<dbReference type="PANTHER" id="PTHR13696">
    <property type="entry name" value="P-LOOP CONTAINING NUCLEOSIDE TRIPHOSPHATE HYDROLASE"/>
    <property type="match status" value="1"/>
</dbReference>
<comment type="caution">
    <text evidence="2">The sequence shown here is derived from an EMBL/GenBank/DDBJ whole genome shotgun (WGS) entry which is preliminary data.</text>
</comment>
<evidence type="ECO:0000259" key="1">
    <source>
        <dbReference type="Pfam" id="PF13614"/>
    </source>
</evidence>
<gene>
    <name evidence="2" type="ORF">BC351_33180</name>
</gene>